<name>A0AAE1I1H5_9NEOP</name>
<comment type="caution">
    <text evidence="1">The sequence shown here is derived from an EMBL/GenBank/DDBJ whole genome shotgun (WGS) entry which is preliminary data.</text>
</comment>
<organism evidence="1 2">
    <name type="scientific">Frankliniella fusca</name>
    <dbReference type="NCBI Taxonomy" id="407009"/>
    <lineage>
        <taxon>Eukaryota</taxon>
        <taxon>Metazoa</taxon>
        <taxon>Ecdysozoa</taxon>
        <taxon>Arthropoda</taxon>
        <taxon>Hexapoda</taxon>
        <taxon>Insecta</taxon>
        <taxon>Pterygota</taxon>
        <taxon>Neoptera</taxon>
        <taxon>Paraneoptera</taxon>
        <taxon>Thysanoptera</taxon>
        <taxon>Terebrantia</taxon>
        <taxon>Thripoidea</taxon>
        <taxon>Thripidae</taxon>
        <taxon>Frankliniella</taxon>
    </lineage>
</organism>
<reference evidence="1" key="1">
    <citation type="submission" date="2021-07" db="EMBL/GenBank/DDBJ databases">
        <authorList>
            <person name="Catto M.A."/>
            <person name="Jacobson A."/>
            <person name="Kennedy G."/>
            <person name="Labadie P."/>
            <person name="Hunt B.G."/>
            <person name="Srinivasan R."/>
        </authorList>
    </citation>
    <scope>NUCLEOTIDE SEQUENCE</scope>
    <source>
        <strain evidence="1">PL_HMW_Pooled</strain>
        <tissue evidence="1">Head</tissue>
    </source>
</reference>
<gene>
    <name evidence="1" type="ORF">KUF71_009001</name>
</gene>
<evidence type="ECO:0000313" key="1">
    <source>
        <dbReference type="EMBL" id="KAK3931782.1"/>
    </source>
</evidence>
<protein>
    <submittedName>
        <fullName evidence="1">PKS-NRPS hybrid synthetase psoA</fullName>
    </submittedName>
</protein>
<sequence length="127" mass="14841">CLCLSLPIRRQVVRERQKHYPHHTPIPNAGVSRPWRGSSAVWFIARWQRGQRQLEGHERSVGLLSVTLNRHSLELPVCHSMGKNAKGCKSAFWFQSCQSYRLKHLKRTCRSKCHGKRQRFLTITINQ</sequence>
<evidence type="ECO:0000313" key="2">
    <source>
        <dbReference type="Proteomes" id="UP001219518"/>
    </source>
</evidence>
<accession>A0AAE1I1H5</accession>
<reference evidence="1" key="2">
    <citation type="journal article" date="2023" name="BMC Genomics">
        <title>Pest status, molecular evolution, and epigenetic factors derived from the genome assembly of Frankliniella fusca, a thysanopteran phytovirus vector.</title>
        <authorList>
            <person name="Catto M.A."/>
            <person name="Labadie P.E."/>
            <person name="Jacobson A.L."/>
            <person name="Kennedy G.G."/>
            <person name="Srinivasan R."/>
            <person name="Hunt B.G."/>
        </authorList>
    </citation>
    <scope>NUCLEOTIDE SEQUENCE</scope>
    <source>
        <strain evidence="1">PL_HMW_Pooled</strain>
    </source>
</reference>
<dbReference type="AlphaFoldDB" id="A0AAE1I1H5"/>
<feature type="non-terminal residue" evidence="1">
    <location>
        <position position="1"/>
    </location>
</feature>
<keyword evidence="2" id="KW-1185">Reference proteome</keyword>
<dbReference type="Proteomes" id="UP001219518">
    <property type="component" value="Unassembled WGS sequence"/>
</dbReference>
<dbReference type="EMBL" id="JAHWGI010001430">
    <property type="protein sequence ID" value="KAK3931782.1"/>
    <property type="molecule type" value="Genomic_DNA"/>
</dbReference>
<proteinExistence type="predicted"/>